<dbReference type="EMBL" id="CAJEWN010000097">
    <property type="protein sequence ID" value="CAD2163294.1"/>
    <property type="molecule type" value="Genomic_DNA"/>
</dbReference>
<protein>
    <submittedName>
        <fullName evidence="1">Uncharacterized protein</fullName>
    </submittedName>
</protein>
<sequence>MNSDPKSMDEVGQLGIQRDLKSKDKPSFLNFSPTIADHLKQTELLVGRAYAEHMALLFSSASQISRDPDGRVGSNLHMELFTGMDERIGFSFLTRDD</sequence>
<comment type="caution">
    <text evidence="1">The sequence shown here is derived from an EMBL/GenBank/DDBJ whole genome shotgun (WGS) entry which is preliminary data.</text>
</comment>
<evidence type="ECO:0000313" key="2">
    <source>
        <dbReference type="Proteomes" id="UP000580250"/>
    </source>
</evidence>
<dbReference type="AlphaFoldDB" id="A0A6V7UQF1"/>
<evidence type="ECO:0000313" key="1">
    <source>
        <dbReference type="EMBL" id="CAD2163294.1"/>
    </source>
</evidence>
<gene>
    <name evidence="1" type="ORF">MENT_LOCUS15915</name>
</gene>
<name>A0A6V7UQF1_MELEN</name>
<proteinExistence type="predicted"/>
<organism evidence="1 2">
    <name type="scientific">Meloidogyne enterolobii</name>
    <name type="common">Root-knot nematode worm</name>
    <name type="synonym">Meloidogyne mayaguensis</name>
    <dbReference type="NCBI Taxonomy" id="390850"/>
    <lineage>
        <taxon>Eukaryota</taxon>
        <taxon>Metazoa</taxon>
        <taxon>Ecdysozoa</taxon>
        <taxon>Nematoda</taxon>
        <taxon>Chromadorea</taxon>
        <taxon>Rhabditida</taxon>
        <taxon>Tylenchina</taxon>
        <taxon>Tylenchomorpha</taxon>
        <taxon>Tylenchoidea</taxon>
        <taxon>Meloidogynidae</taxon>
        <taxon>Meloidogyninae</taxon>
        <taxon>Meloidogyne</taxon>
    </lineage>
</organism>
<reference evidence="1 2" key="1">
    <citation type="submission" date="2020-08" db="EMBL/GenBank/DDBJ databases">
        <authorList>
            <person name="Koutsovoulos G."/>
            <person name="Danchin GJ E."/>
        </authorList>
    </citation>
    <scope>NUCLEOTIDE SEQUENCE [LARGE SCALE GENOMIC DNA]</scope>
</reference>
<dbReference type="Proteomes" id="UP000580250">
    <property type="component" value="Unassembled WGS sequence"/>
</dbReference>
<accession>A0A6V7UQF1</accession>